<dbReference type="PANTHER" id="PTHR30572">
    <property type="entry name" value="MEMBRANE COMPONENT OF TRANSPORTER-RELATED"/>
    <property type="match status" value="1"/>
</dbReference>
<feature type="transmembrane region" description="Helical" evidence="1">
    <location>
        <begin position="740"/>
        <end position="762"/>
    </location>
</feature>
<evidence type="ECO:0000259" key="2">
    <source>
        <dbReference type="Pfam" id="PF12704"/>
    </source>
</evidence>
<dbReference type="InterPro" id="IPR025857">
    <property type="entry name" value="MacB_PCD"/>
</dbReference>
<evidence type="ECO:0000256" key="1">
    <source>
        <dbReference type="SAM" id="Phobius"/>
    </source>
</evidence>
<feature type="transmembrane region" description="Helical" evidence="1">
    <location>
        <begin position="294"/>
        <end position="316"/>
    </location>
</feature>
<dbReference type="PANTHER" id="PTHR30572:SF18">
    <property type="entry name" value="ABC-TYPE MACROLIDE FAMILY EXPORT SYSTEM PERMEASE COMPONENT 2"/>
    <property type="match status" value="1"/>
</dbReference>
<keyword evidence="1" id="KW-0812">Transmembrane</keyword>
<evidence type="ECO:0000313" key="3">
    <source>
        <dbReference type="EMBL" id="MDK2598219.1"/>
    </source>
</evidence>
<feature type="transmembrane region" description="Helical" evidence="1">
    <location>
        <begin position="348"/>
        <end position="368"/>
    </location>
</feature>
<protein>
    <submittedName>
        <fullName evidence="3">ABC transporter permease</fullName>
    </submittedName>
</protein>
<dbReference type="Proteomes" id="UP001231915">
    <property type="component" value="Unassembled WGS sequence"/>
</dbReference>
<organism evidence="3 4">
    <name type="scientific">Pseudoalteromonas obscura</name>
    <dbReference type="NCBI Taxonomy" id="3048491"/>
    <lineage>
        <taxon>Bacteria</taxon>
        <taxon>Pseudomonadati</taxon>
        <taxon>Pseudomonadota</taxon>
        <taxon>Gammaproteobacteria</taxon>
        <taxon>Alteromonadales</taxon>
        <taxon>Pseudoalteromonadaceae</taxon>
        <taxon>Pseudoalteromonas</taxon>
    </lineage>
</organism>
<dbReference type="InterPro" id="IPR050250">
    <property type="entry name" value="Macrolide_Exporter_MacB"/>
</dbReference>
<feature type="transmembrane region" description="Helical" evidence="1">
    <location>
        <begin position="388"/>
        <end position="408"/>
    </location>
</feature>
<keyword evidence="4" id="KW-1185">Reference proteome</keyword>
<feature type="domain" description="MacB-like periplasmic core" evidence="2">
    <location>
        <begin position="449"/>
        <end position="650"/>
    </location>
</feature>
<dbReference type="RefSeq" id="WP_284138700.1">
    <property type="nucleotide sequence ID" value="NZ_JASJUT010000015.1"/>
</dbReference>
<feature type="transmembrane region" description="Helical" evidence="1">
    <location>
        <begin position="439"/>
        <end position="461"/>
    </location>
</feature>
<sequence>MRKENFSSISELFKKTKFTVLFVVLLASALAGGTIVSLITWHAYAPLPYPQDESLVWLRGSMTNQKDEQVMSNALSNIAAQYIASQDSSLSMAAPVYYGEALYMDHVQQPQLNMTYTSHEFFSLFGQTLIQGRYFSEQQQDGVTAPEVVVSQCFAERYMPALLAQSALASSPSYSMELDQRVFRVVGVVACERTEPQLYMPNRQTDVFVSFAHVIDNTNVLREHITVRYNTFLVGRTRSESLAAGVPADISAYLNEQFSAGITDFGSSIRNQLHFEYIPLQQYLKGDLQQTSRWLLLSGAAFLLITLVNLLTFYLLDIKKQQAQWVLKTVLGAPLDTLRTAHRWQVSVLFLLAAMFALVLAELGVTAIHHFGKQEVAHLDWLELQVVHYLMVAGIALLFARGFAVFGFKQLSFSSLYQNLQNSGKGQAKQLPQWFSTSVLIAQLSVGLVVLCIGLWTAIYFGNKLSVPSGINAEEVVFVTRHQTSWQHDEQAVLARKQLFLSNKQALLAHPKIASVSLSSISPLDTSYLAVIGTQPGAEVQHTMQSQLVGEDYFSLLGLHLLAGSAFVSADSDARQSVIINRQAATKLGIGLDDIGMTLYGRDAQAVKLVGIVENIYSHALGAPATIYYPHDFYECNMVIKFKPAQTVDKQELNELLQQQASTQRIQDMTYLDVDLAQLNKAAVLSFYCGLGLSFLMTMQVLVGLYGLLGNIALMQKPLLLIKQQVGATRKQLIKEQVRFRLAHFTGALLIATCVILGLVSLLPSVTYTLLFCYLFSVFVLFMVLFTIDIYHLSGQLKNY</sequence>
<feature type="transmembrane region" description="Helical" evidence="1">
    <location>
        <begin position="20"/>
        <end position="44"/>
    </location>
</feature>
<reference evidence="3 4" key="1">
    <citation type="submission" date="2023-05" db="EMBL/GenBank/DDBJ databases">
        <title>Pseudoalteromonas ardens sp. nov., Pseudoalteromonas obscura sp. nov., and Pseudoalteromonas umbrosa sp. nov., isolated from the coral Montipora capitata.</title>
        <authorList>
            <person name="Thomas E.M."/>
            <person name="Smith E.M."/>
            <person name="Papke E."/>
            <person name="Shlafstein M.D."/>
            <person name="Oline D.K."/>
            <person name="Videau P."/>
            <person name="Saw J.H."/>
            <person name="Strangman W.K."/>
            <person name="Ushijima B."/>
        </authorList>
    </citation>
    <scope>NUCLEOTIDE SEQUENCE [LARGE SCALE GENOMIC DNA]</scope>
    <source>
        <strain evidence="3 4">P94</strain>
    </source>
</reference>
<keyword evidence="1" id="KW-0472">Membrane</keyword>
<gene>
    <name evidence="3" type="ORF">QNM18_24490</name>
</gene>
<proteinExistence type="predicted"/>
<feature type="transmembrane region" description="Helical" evidence="1">
    <location>
        <begin position="685"/>
        <end position="709"/>
    </location>
</feature>
<accession>A0ABT7ET41</accession>
<name>A0ABT7ET41_9GAMM</name>
<dbReference type="EMBL" id="JASJUT010000015">
    <property type="protein sequence ID" value="MDK2598219.1"/>
    <property type="molecule type" value="Genomic_DNA"/>
</dbReference>
<evidence type="ECO:0000313" key="4">
    <source>
        <dbReference type="Proteomes" id="UP001231915"/>
    </source>
</evidence>
<keyword evidence="1" id="KW-1133">Transmembrane helix</keyword>
<feature type="domain" description="MacB-like periplasmic core" evidence="2">
    <location>
        <begin position="75"/>
        <end position="214"/>
    </location>
</feature>
<dbReference type="Pfam" id="PF12704">
    <property type="entry name" value="MacB_PCD"/>
    <property type="match status" value="2"/>
</dbReference>
<comment type="caution">
    <text evidence="3">The sequence shown here is derived from an EMBL/GenBank/DDBJ whole genome shotgun (WGS) entry which is preliminary data.</text>
</comment>
<feature type="transmembrane region" description="Helical" evidence="1">
    <location>
        <begin position="768"/>
        <end position="791"/>
    </location>
</feature>